<comment type="caution">
    <text evidence="2">The sequence shown here is derived from an EMBL/GenBank/DDBJ whole genome shotgun (WGS) entry which is preliminary data.</text>
</comment>
<evidence type="ECO:0000256" key="1">
    <source>
        <dbReference type="SAM" id="MobiDB-lite"/>
    </source>
</evidence>
<name>A0A4C1VWL2_EUMVA</name>
<dbReference type="AlphaFoldDB" id="A0A4C1VWL2"/>
<feature type="region of interest" description="Disordered" evidence="1">
    <location>
        <begin position="31"/>
        <end position="85"/>
    </location>
</feature>
<evidence type="ECO:0000313" key="2">
    <source>
        <dbReference type="EMBL" id="GBP43173.1"/>
    </source>
</evidence>
<organism evidence="2 3">
    <name type="scientific">Eumeta variegata</name>
    <name type="common">Bagworm moth</name>
    <name type="synonym">Eumeta japonica</name>
    <dbReference type="NCBI Taxonomy" id="151549"/>
    <lineage>
        <taxon>Eukaryota</taxon>
        <taxon>Metazoa</taxon>
        <taxon>Ecdysozoa</taxon>
        <taxon>Arthropoda</taxon>
        <taxon>Hexapoda</taxon>
        <taxon>Insecta</taxon>
        <taxon>Pterygota</taxon>
        <taxon>Neoptera</taxon>
        <taxon>Endopterygota</taxon>
        <taxon>Lepidoptera</taxon>
        <taxon>Glossata</taxon>
        <taxon>Ditrysia</taxon>
        <taxon>Tineoidea</taxon>
        <taxon>Psychidae</taxon>
        <taxon>Oiketicinae</taxon>
        <taxon>Eumeta</taxon>
    </lineage>
</organism>
<feature type="compositionally biased region" description="Basic residues" evidence="1">
    <location>
        <begin position="31"/>
        <end position="40"/>
    </location>
</feature>
<evidence type="ECO:0000313" key="3">
    <source>
        <dbReference type="Proteomes" id="UP000299102"/>
    </source>
</evidence>
<dbReference type="EMBL" id="BGZK01000431">
    <property type="protein sequence ID" value="GBP43173.1"/>
    <property type="molecule type" value="Genomic_DNA"/>
</dbReference>
<gene>
    <name evidence="2" type="ORF">EVAR_26848_1</name>
</gene>
<reference evidence="2 3" key="1">
    <citation type="journal article" date="2019" name="Commun. Biol.">
        <title>The bagworm genome reveals a unique fibroin gene that provides high tensile strength.</title>
        <authorList>
            <person name="Kono N."/>
            <person name="Nakamura H."/>
            <person name="Ohtoshi R."/>
            <person name="Tomita M."/>
            <person name="Numata K."/>
            <person name="Arakawa K."/>
        </authorList>
    </citation>
    <scope>NUCLEOTIDE SEQUENCE [LARGE SCALE GENOMIC DNA]</scope>
</reference>
<feature type="compositionally biased region" description="Gly residues" evidence="1">
    <location>
        <begin position="41"/>
        <end position="55"/>
    </location>
</feature>
<accession>A0A4C1VWL2</accession>
<sequence length="85" mass="9286">MATVRQSIETKKQTTIDLRQDSRYSRISHRLCRNRNKRKAGPGGLRLAGGEGGVAAGDRTRAGDSAMTSRRRAARPWKFASAVSA</sequence>
<protein>
    <submittedName>
        <fullName evidence="2">Uncharacterized protein</fullName>
    </submittedName>
</protein>
<keyword evidence="3" id="KW-1185">Reference proteome</keyword>
<dbReference type="Proteomes" id="UP000299102">
    <property type="component" value="Unassembled WGS sequence"/>
</dbReference>
<proteinExistence type="predicted"/>